<dbReference type="CDD" id="cd16917">
    <property type="entry name" value="HATPase_UhpB-NarQ-NarX-like"/>
    <property type="match status" value="1"/>
</dbReference>
<keyword evidence="6 10" id="KW-0418">Kinase</keyword>
<dbReference type="PROSITE" id="PS50109">
    <property type="entry name" value="HIS_KIN"/>
    <property type="match status" value="1"/>
</dbReference>
<evidence type="ECO:0000259" key="9">
    <source>
        <dbReference type="PROSITE" id="PS50109"/>
    </source>
</evidence>
<keyword evidence="11" id="KW-1185">Reference proteome</keyword>
<dbReference type="InterPro" id="IPR050482">
    <property type="entry name" value="Sensor_HK_TwoCompSys"/>
</dbReference>
<dbReference type="Pfam" id="PF02518">
    <property type="entry name" value="HATPase_c"/>
    <property type="match status" value="1"/>
</dbReference>
<evidence type="ECO:0000313" key="10">
    <source>
        <dbReference type="EMBL" id="SMQ58818.1"/>
    </source>
</evidence>
<dbReference type="InterPro" id="IPR005467">
    <property type="entry name" value="His_kinase_dom"/>
</dbReference>
<dbReference type="AlphaFoldDB" id="A0A1Y6E859"/>
<sequence>MSNDKPMKNLSAPADVLELVKQLRTQQEALREQLRLEQTTLQTLARRLWLQQEHERAKLSRELHDGVGQLLTGLKTQLGQAAKTNNELESLYHTASAAVESIRSLSRLMHPTVLTDLGIAAAISWLNRQMLQPAGVACETELDIPSNIDMDLQIFLFRIIQEAMVNTVKHARAQRFSIYLMYASDSLRLDMLDNGKGFVVGKETEGLGLQSMRDRCEAFGAHFTISSSPGNGCQISISLPYQYKEMPMASDLL</sequence>
<evidence type="ECO:0000256" key="6">
    <source>
        <dbReference type="ARBA" id="ARBA00022777"/>
    </source>
</evidence>
<dbReference type="EC" id="2.7.13.3" evidence="2"/>
<dbReference type="Pfam" id="PF07730">
    <property type="entry name" value="HisKA_3"/>
    <property type="match status" value="1"/>
</dbReference>
<dbReference type="InterPro" id="IPR011712">
    <property type="entry name" value="Sig_transdc_His_kin_sub3_dim/P"/>
</dbReference>
<protein>
    <recommendedName>
        <fullName evidence="2">histidine kinase</fullName>
        <ecNumber evidence="2">2.7.13.3</ecNumber>
    </recommendedName>
</protein>
<proteinExistence type="predicted"/>
<evidence type="ECO:0000256" key="3">
    <source>
        <dbReference type="ARBA" id="ARBA00022553"/>
    </source>
</evidence>
<dbReference type="PANTHER" id="PTHR24421">
    <property type="entry name" value="NITRATE/NITRITE SENSOR PROTEIN NARX-RELATED"/>
    <property type="match status" value="1"/>
</dbReference>
<dbReference type="Gene3D" id="1.20.5.1930">
    <property type="match status" value="1"/>
</dbReference>
<dbReference type="GO" id="GO:0046983">
    <property type="term" value="F:protein dimerization activity"/>
    <property type="evidence" value="ECO:0007669"/>
    <property type="project" value="InterPro"/>
</dbReference>
<dbReference type="Proteomes" id="UP000194450">
    <property type="component" value="Unassembled WGS sequence"/>
</dbReference>
<comment type="catalytic activity">
    <reaction evidence="1">
        <text>ATP + protein L-histidine = ADP + protein N-phospho-L-histidine.</text>
        <dbReference type="EC" id="2.7.13.3"/>
    </reaction>
</comment>
<evidence type="ECO:0000256" key="4">
    <source>
        <dbReference type="ARBA" id="ARBA00022679"/>
    </source>
</evidence>
<organism evidence="10 11">
    <name type="scientific">Pseudidiomarina planktonica</name>
    <dbReference type="NCBI Taxonomy" id="1323738"/>
    <lineage>
        <taxon>Bacteria</taxon>
        <taxon>Pseudomonadati</taxon>
        <taxon>Pseudomonadota</taxon>
        <taxon>Gammaproteobacteria</taxon>
        <taxon>Alteromonadales</taxon>
        <taxon>Idiomarinaceae</taxon>
        <taxon>Pseudidiomarina</taxon>
    </lineage>
</organism>
<accession>A0A1Y6E859</accession>
<evidence type="ECO:0000256" key="5">
    <source>
        <dbReference type="ARBA" id="ARBA00022741"/>
    </source>
</evidence>
<dbReference type="InterPro" id="IPR003594">
    <property type="entry name" value="HATPase_dom"/>
</dbReference>
<dbReference type="SMART" id="SM00387">
    <property type="entry name" value="HATPase_c"/>
    <property type="match status" value="1"/>
</dbReference>
<evidence type="ECO:0000313" key="11">
    <source>
        <dbReference type="Proteomes" id="UP000194450"/>
    </source>
</evidence>
<dbReference type="GO" id="GO:0005524">
    <property type="term" value="F:ATP binding"/>
    <property type="evidence" value="ECO:0007669"/>
    <property type="project" value="UniProtKB-KW"/>
</dbReference>
<name>A0A1Y6E859_9GAMM</name>
<evidence type="ECO:0000256" key="7">
    <source>
        <dbReference type="ARBA" id="ARBA00022840"/>
    </source>
</evidence>
<dbReference type="GO" id="GO:0000155">
    <property type="term" value="F:phosphorelay sensor kinase activity"/>
    <property type="evidence" value="ECO:0007669"/>
    <property type="project" value="InterPro"/>
</dbReference>
<feature type="domain" description="Histidine kinase" evidence="9">
    <location>
        <begin position="156"/>
        <end position="243"/>
    </location>
</feature>
<keyword evidence="3" id="KW-0597">Phosphoprotein</keyword>
<keyword evidence="8" id="KW-0902">Two-component regulatory system</keyword>
<keyword evidence="7" id="KW-0067">ATP-binding</keyword>
<evidence type="ECO:0000256" key="2">
    <source>
        <dbReference type="ARBA" id="ARBA00012438"/>
    </source>
</evidence>
<dbReference type="Gene3D" id="3.30.565.10">
    <property type="entry name" value="Histidine kinase-like ATPase, C-terminal domain"/>
    <property type="match status" value="1"/>
</dbReference>
<dbReference type="PANTHER" id="PTHR24421:SF10">
    <property type="entry name" value="NITRATE_NITRITE SENSOR PROTEIN NARQ"/>
    <property type="match status" value="1"/>
</dbReference>
<dbReference type="GO" id="GO:0016020">
    <property type="term" value="C:membrane"/>
    <property type="evidence" value="ECO:0007669"/>
    <property type="project" value="InterPro"/>
</dbReference>
<evidence type="ECO:0000256" key="8">
    <source>
        <dbReference type="ARBA" id="ARBA00023012"/>
    </source>
</evidence>
<reference evidence="11" key="1">
    <citation type="submission" date="2017-04" db="EMBL/GenBank/DDBJ databases">
        <authorList>
            <person name="Varghese N."/>
            <person name="Submissions S."/>
        </authorList>
    </citation>
    <scope>NUCLEOTIDE SEQUENCE [LARGE SCALE GENOMIC DNA]</scope>
</reference>
<keyword evidence="4" id="KW-0808">Transferase</keyword>
<keyword evidence="5" id="KW-0547">Nucleotide-binding</keyword>
<dbReference type="SUPFAM" id="SSF55874">
    <property type="entry name" value="ATPase domain of HSP90 chaperone/DNA topoisomerase II/histidine kinase"/>
    <property type="match status" value="1"/>
</dbReference>
<gene>
    <name evidence="10" type="ORF">SAMN06297229_0175</name>
</gene>
<evidence type="ECO:0000256" key="1">
    <source>
        <dbReference type="ARBA" id="ARBA00000085"/>
    </source>
</evidence>
<dbReference type="EMBL" id="FXWH01000001">
    <property type="protein sequence ID" value="SMQ58818.1"/>
    <property type="molecule type" value="Genomic_DNA"/>
</dbReference>
<dbReference type="InterPro" id="IPR036890">
    <property type="entry name" value="HATPase_C_sf"/>
</dbReference>